<dbReference type="AlphaFoldDB" id="A0A517XWG1"/>
<organism evidence="1 3">
    <name type="scientific">Urbifossiella limnaea</name>
    <dbReference type="NCBI Taxonomy" id="2528023"/>
    <lineage>
        <taxon>Bacteria</taxon>
        <taxon>Pseudomonadati</taxon>
        <taxon>Planctomycetota</taxon>
        <taxon>Planctomycetia</taxon>
        <taxon>Gemmatales</taxon>
        <taxon>Gemmataceae</taxon>
        <taxon>Urbifossiella</taxon>
    </lineage>
</organism>
<dbReference type="EMBL" id="CP036273">
    <property type="protein sequence ID" value="QDU21845.1"/>
    <property type="molecule type" value="Genomic_DNA"/>
</dbReference>
<proteinExistence type="predicted"/>
<keyword evidence="3" id="KW-1185">Reference proteome</keyword>
<name>A0A517XWG1_9BACT</name>
<accession>A0A517XWG1</accession>
<dbReference type="RefSeq" id="WP_145241110.1">
    <property type="nucleotide sequence ID" value="NZ_CP036273.1"/>
</dbReference>
<dbReference type="KEGG" id="uli:ETAA1_38180"/>
<reference evidence="1 3" key="1">
    <citation type="submission" date="2019-02" db="EMBL/GenBank/DDBJ databases">
        <title>Deep-cultivation of Planctomycetes and their phenomic and genomic characterization uncovers novel biology.</title>
        <authorList>
            <person name="Wiegand S."/>
            <person name="Jogler M."/>
            <person name="Boedeker C."/>
            <person name="Pinto D."/>
            <person name="Vollmers J."/>
            <person name="Rivas-Marin E."/>
            <person name="Kohn T."/>
            <person name="Peeters S.H."/>
            <person name="Heuer A."/>
            <person name="Rast P."/>
            <person name="Oberbeckmann S."/>
            <person name="Bunk B."/>
            <person name="Jeske O."/>
            <person name="Meyerdierks A."/>
            <person name="Storesund J.E."/>
            <person name="Kallscheuer N."/>
            <person name="Luecker S."/>
            <person name="Lage O.M."/>
            <person name="Pohl T."/>
            <person name="Merkel B.J."/>
            <person name="Hornburger P."/>
            <person name="Mueller R.-W."/>
            <person name="Bruemmer F."/>
            <person name="Labrenz M."/>
            <person name="Spormann A.M."/>
            <person name="Op den Camp H."/>
            <person name="Overmann J."/>
            <person name="Amann R."/>
            <person name="Jetten M.S.M."/>
            <person name="Mascher T."/>
            <person name="Medema M.H."/>
            <person name="Devos D.P."/>
            <person name="Kaster A.-K."/>
            <person name="Ovreas L."/>
            <person name="Rohde M."/>
            <person name="Galperin M.Y."/>
            <person name="Jogler C."/>
        </authorList>
    </citation>
    <scope>NUCLEOTIDE SEQUENCE [LARGE SCALE GENOMIC DNA]</scope>
    <source>
        <strain evidence="1 3">ETA_A1</strain>
    </source>
</reference>
<dbReference type="Proteomes" id="UP000319576">
    <property type="component" value="Chromosome"/>
</dbReference>
<sequence length="77" mass="8992">MTHEEIRHALGSGCSEEELKAMRCPVCEGNVVFYVHPKRRSCFIRCQQDNGHMAMHEENPLPPDWWEKYVTQGGWMS</sequence>
<gene>
    <name evidence="1" type="ORF">ETAA1_38180</name>
    <name evidence="2" type="ORF">ETAA1_39250</name>
</gene>
<protein>
    <submittedName>
        <fullName evidence="1">Uncharacterized protein</fullName>
    </submittedName>
</protein>
<evidence type="ECO:0000313" key="3">
    <source>
        <dbReference type="Proteomes" id="UP000319576"/>
    </source>
</evidence>
<evidence type="ECO:0000313" key="2">
    <source>
        <dbReference type="EMBL" id="QDU21951.1"/>
    </source>
</evidence>
<dbReference type="EMBL" id="CP036273">
    <property type="protein sequence ID" value="QDU21951.1"/>
    <property type="molecule type" value="Genomic_DNA"/>
</dbReference>
<evidence type="ECO:0000313" key="1">
    <source>
        <dbReference type="EMBL" id="QDU21845.1"/>
    </source>
</evidence>
<dbReference type="KEGG" id="uli:ETAA1_39250"/>